<dbReference type="RefSeq" id="WP_118258818.1">
    <property type="nucleotide sequence ID" value="NZ_CALBWO010000033.1"/>
</dbReference>
<reference evidence="4 5" key="1">
    <citation type="submission" date="2018-08" db="EMBL/GenBank/DDBJ databases">
        <title>A genome reference for cultivated species of the human gut microbiota.</title>
        <authorList>
            <person name="Zou Y."/>
            <person name="Xue W."/>
            <person name="Luo G."/>
        </authorList>
    </citation>
    <scope>NUCLEOTIDE SEQUENCE [LARGE SCALE GENOMIC DNA]</scope>
    <source>
        <strain evidence="4 5">AF14-49</strain>
    </source>
</reference>
<dbReference type="InterPro" id="IPR012373">
    <property type="entry name" value="Ferrdict_sens_TM"/>
</dbReference>
<keyword evidence="1" id="KW-0472">Membrane</keyword>
<dbReference type="Gene3D" id="3.55.50.30">
    <property type="match status" value="1"/>
</dbReference>
<feature type="domain" description="FecR protein" evidence="2">
    <location>
        <begin position="181"/>
        <end position="274"/>
    </location>
</feature>
<keyword evidence="1" id="KW-0812">Transmembrane</keyword>
<dbReference type="Pfam" id="PF16344">
    <property type="entry name" value="FecR_C"/>
    <property type="match status" value="1"/>
</dbReference>
<feature type="transmembrane region" description="Helical" evidence="1">
    <location>
        <begin position="91"/>
        <end position="109"/>
    </location>
</feature>
<dbReference type="GO" id="GO:0016989">
    <property type="term" value="F:sigma factor antagonist activity"/>
    <property type="evidence" value="ECO:0007669"/>
    <property type="project" value="TreeGrafter"/>
</dbReference>
<evidence type="ECO:0000256" key="1">
    <source>
        <dbReference type="SAM" id="Phobius"/>
    </source>
</evidence>
<dbReference type="STRING" id="1121130.GCA_000519105_02904"/>
<sequence length="391" mass="44997">MHDDNNLKIASWIAAWLNGTIQQEEEKMLEEWIHENDEHRLFYERLVERDYLTGRLQEYENYSLEALKERVMFSVSKQGKRIRLIRRIKQIAAILLIPLIAGSVFLFMVEKKEISPLATDIIPGKECAVLEMADGRKVELGLGKNLGQLQLEGTVVTNDSNRLAYKQNHSGNPSTLEYNTIIIPRGGEYQLILSDGSRVWLNSDTRLRYPVSFIGEKREVYLEGEAYFEVSHSDKPFEVHGGGQCVRVLGTSFNVMAYGDESKVQTTLVSGSVRVVLDQSDKTVLLTPGHQAEMDKNSGKITMREVNVENYIGWKDKLFMFDEEDMVTIMNKLARWYDVDIIIETPELKEKVFYGVIRKYENISTILDMLKKTQNIDYLIEGKKIVIKEVR</sequence>
<dbReference type="PANTHER" id="PTHR30273">
    <property type="entry name" value="PERIPLASMIC SIGNAL SENSOR AND SIGMA FACTOR ACTIVATOR FECR-RELATED"/>
    <property type="match status" value="1"/>
</dbReference>
<name>A0A412X4V6_9BACT</name>
<dbReference type="PANTHER" id="PTHR30273:SF2">
    <property type="entry name" value="PROTEIN FECR"/>
    <property type="match status" value="1"/>
</dbReference>
<dbReference type="Proteomes" id="UP000283589">
    <property type="component" value="Unassembled WGS sequence"/>
</dbReference>
<dbReference type="InterPro" id="IPR006860">
    <property type="entry name" value="FecR"/>
</dbReference>
<dbReference type="Pfam" id="PF04773">
    <property type="entry name" value="FecR"/>
    <property type="match status" value="1"/>
</dbReference>
<evidence type="ECO:0000259" key="3">
    <source>
        <dbReference type="Pfam" id="PF16344"/>
    </source>
</evidence>
<keyword evidence="1" id="KW-1133">Transmembrane helix</keyword>
<evidence type="ECO:0000259" key="2">
    <source>
        <dbReference type="Pfam" id="PF04773"/>
    </source>
</evidence>
<protein>
    <submittedName>
        <fullName evidence="4">FecR family protein</fullName>
    </submittedName>
</protein>
<dbReference type="FunFam" id="2.60.120.1440:FF:000001">
    <property type="entry name" value="Putative anti-sigma factor"/>
    <property type="match status" value="1"/>
</dbReference>
<dbReference type="Gene3D" id="2.60.120.1440">
    <property type="match status" value="1"/>
</dbReference>
<evidence type="ECO:0000313" key="4">
    <source>
        <dbReference type="EMBL" id="RGV35815.1"/>
    </source>
</evidence>
<evidence type="ECO:0000313" key="5">
    <source>
        <dbReference type="Proteomes" id="UP000283589"/>
    </source>
</evidence>
<gene>
    <name evidence="4" type="ORF">DWW18_03260</name>
</gene>
<dbReference type="EMBL" id="QRZA01000003">
    <property type="protein sequence ID" value="RGV35815.1"/>
    <property type="molecule type" value="Genomic_DNA"/>
</dbReference>
<comment type="caution">
    <text evidence="4">The sequence shown here is derived from an EMBL/GenBank/DDBJ whole genome shotgun (WGS) entry which is preliminary data.</text>
</comment>
<proteinExistence type="predicted"/>
<dbReference type="InterPro" id="IPR032508">
    <property type="entry name" value="FecR_C"/>
</dbReference>
<feature type="domain" description="Protein FecR C-terminal" evidence="3">
    <location>
        <begin position="319"/>
        <end position="387"/>
    </location>
</feature>
<dbReference type="AlphaFoldDB" id="A0A412X4V6"/>
<organism evidence="4 5">
    <name type="scientific">Butyricimonas virosa</name>
    <dbReference type="NCBI Taxonomy" id="544645"/>
    <lineage>
        <taxon>Bacteria</taxon>
        <taxon>Pseudomonadati</taxon>
        <taxon>Bacteroidota</taxon>
        <taxon>Bacteroidia</taxon>
        <taxon>Bacteroidales</taxon>
        <taxon>Odoribacteraceae</taxon>
        <taxon>Butyricimonas</taxon>
    </lineage>
</organism>
<accession>A0A412X4V6</accession>